<keyword evidence="3" id="KW-1185">Reference proteome</keyword>
<name>A0A914XNH4_9BILA</name>
<dbReference type="InterPro" id="IPR018289">
    <property type="entry name" value="MULE_transposase_dom"/>
</dbReference>
<organism evidence="3 4">
    <name type="scientific">Plectus sambesii</name>
    <dbReference type="NCBI Taxonomy" id="2011161"/>
    <lineage>
        <taxon>Eukaryota</taxon>
        <taxon>Metazoa</taxon>
        <taxon>Ecdysozoa</taxon>
        <taxon>Nematoda</taxon>
        <taxon>Chromadorea</taxon>
        <taxon>Plectida</taxon>
        <taxon>Plectina</taxon>
        <taxon>Plectoidea</taxon>
        <taxon>Plectidae</taxon>
        <taxon>Plectus</taxon>
    </lineage>
</organism>
<evidence type="ECO:0000259" key="2">
    <source>
        <dbReference type="Pfam" id="PF10551"/>
    </source>
</evidence>
<feature type="domain" description="MULE transposase" evidence="2">
    <location>
        <begin position="225"/>
        <end position="330"/>
    </location>
</feature>
<dbReference type="Pfam" id="PF10551">
    <property type="entry name" value="MULE"/>
    <property type="match status" value="1"/>
</dbReference>
<feature type="region of interest" description="Disordered" evidence="1">
    <location>
        <begin position="625"/>
        <end position="647"/>
    </location>
</feature>
<dbReference type="Proteomes" id="UP000887566">
    <property type="component" value="Unplaced"/>
</dbReference>
<evidence type="ECO:0000256" key="1">
    <source>
        <dbReference type="SAM" id="MobiDB-lite"/>
    </source>
</evidence>
<sequence length="930" mass="102374">MSMYKVEWTDPKSRKENAPFVAVYFFDDFAHTFCFRKKSSDQSVSYYTCIGCDNSRNSLRQAVKKAKEGESPAKRPHVMKWIHVGADDNIVNGDPRIGHDVDCIVKSRTEVHVQKHKRIAARSVFKGEMTTTDARVKAHSAMTTSCADNGIVEDDARALWKHESIKSLLRKTRASRLPTIADPLVIPDEYKLTMTNQRFQLEVDSENMVVFADDRGLGLMRRSPVWKLDGTFRTAPRGFHQVYTIHCRHPDFNESVVVLHAFMKRRLKTNYAELFELVRRSLGPEPLTDTTPAGVRRRALFDYEPGTNDAFSTVFPEFVIKGCRFHFAQKILGHFDEHLSVLKRENEEISHWLKQVLALPLLPAELVPTVWEESLREPPVVEAKYAAHLQTYVNYVEDNWINCSVRPIALWNHYDNNLCRTTNSAEGWHSGILSSLRGKHPSMSEYLEWLRGIHDENVTRLVQLDRGITTRRRRTEYIELDKKIVEAKRRLAEKIDEEGRKGEPDYVTVFVTYLTHVSFLFGHGTFYNPKLIDANLADLPPPSSDDPDAPCTSALAVDRTARSVAALRVSSAPSRAPPTRTPAVLRILPPSTCDDRDVPSTSYVCRPLSAPGVAALRAPSVSSLSSPTRSPAVLRALPPSTSRPPLTAAGAVASSSVSSFFTRVLLARPSIARTSIAPTLSASSSIASSSTARRSIAPTLTVSSSTVSSSSVGPSTAPVLTVSSCIASSSSVGPSTNASSSTAAPSTAPVLAASSSSVGPSTAGPSTTALTADASLTAGPSTAVYQWTEADEAAYQATSRSLDDAARPDTPPPPGLTRQALREQLWPLYNIAVSEECRQHLLSIRRGAVHSLRAEDFDLAAPIGELFCGPFLADTELTEALASILLNWLKEEVEETNDGMMRHHQYNYSTGVWLPEAVAFALQQQNPDIP</sequence>
<protein>
    <submittedName>
        <fullName evidence="4">MULE transposase domain-containing protein</fullName>
    </submittedName>
</protein>
<dbReference type="AlphaFoldDB" id="A0A914XNH4"/>
<reference evidence="4" key="1">
    <citation type="submission" date="2022-11" db="UniProtKB">
        <authorList>
            <consortium name="WormBaseParasite"/>
        </authorList>
    </citation>
    <scope>IDENTIFICATION</scope>
</reference>
<evidence type="ECO:0000313" key="4">
    <source>
        <dbReference type="WBParaSite" id="PSAMB.scaffold8762size5821.g31748.t1"/>
    </source>
</evidence>
<evidence type="ECO:0000313" key="3">
    <source>
        <dbReference type="Proteomes" id="UP000887566"/>
    </source>
</evidence>
<proteinExistence type="predicted"/>
<accession>A0A914XNH4</accession>
<dbReference type="WBParaSite" id="PSAMB.scaffold8762size5821.g31748.t1">
    <property type="protein sequence ID" value="PSAMB.scaffold8762size5821.g31748.t1"/>
    <property type="gene ID" value="PSAMB.scaffold8762size5821.g31748"/>
</dbReference>